<protein>
    <submittedName>
        <fullName evidence="3">TniQ protein</fullName>
    </submittedName>
</protein>
<keyword evidence="4" id="KW-1185">Reference proteome</keyword>
<feature type="domain" description="TniQ" evidence="2">
    <location>
        <begin position="8"/>
        <end position="127"/>
    </location>
</feature>
<dbReference type="InterPro" id="IPR036390">
    <property type="entry name" value="WH_DNA-bd_sf"/>
</dbReference>
<organism evidence="3 4">
    <name type="scientific">Streptomyces wuyuanensis</name>
    <dbReference type="NCBI Taxonomy" id="1196353"/>
    <lineage>
        <taxon>Bacteria</taxon>
        <taxon>Bacillati</taxon>
        <taxon>Actinomycetota</taxon>
        <taxon>Actinomycetes</taxon>
        <taxon>Kitasatosporales</taxon>
        <taxon>Streptomycetaceae</taxon>
        <taxon>Streptomyces</taxon>
    </lineage>
</organism>
<dbReference type="InterPro" id="IPR009492">
    <property type="entry name" value="TniQ"/>
</dbReference>
<evidence type="ECO:0000256" key="1">
    <source>
        <dbReference type="SAM" id="MobiDB-lite"/>
    </source>
</evidence>
<dbReference type="AlphaFoldDB" id="A0A1G9VD92"/>
<dbReference type="Gene3D" id="1.10.10.10">
    <property type="entry name" value="Winged helix-like DNA-binding domain superfamily/Winged helix DNA-binding domain"/>
    <property type="match status" value="1"/>
</dbReference>
<feature type="region of interest" description="Disordered" evidence="1">
    <location>
        <begin position="841"/>
        <end position="864"/>
    </location>
</feature>
<dbReference type="InterPro" id="IPR036388">
    <property type="entry name" value="WH-like_DNA-bd_sf"/>
</dbReference>
<dbReference type="SUPFAM" id="SSF46785">
    <property type="entry name" value="Winged helix' DNA-binding domain"/>
    <property type="match status" value="1"/>
</dbReference>
<dbReference type="EMBL" id="FNHI01000012">
    <property type="protein sequence ID" value="SDM69825.1"/>
    <property type="molecule type" value="Genomic_DNA"/>
</dbReference>
<evidence type="ECO:0000313" key="4">
    <source>
        <dbReference type="Proteomes" id="UP000199063"/>
    </source>
</evidence>
<reference evidence="4" key="1">
    <citation type="submission" date="2016-10" db="EMBL/GenBank/DDBJ databases">
        <authorList>
            <person name="Varghese N."/>
            <person name="Submissions S."/>
        </authorList>
    </citation>
    <scope>NUCLEOTIDE SEQUENCE [LARGE SCALE GENOMIC DNA]</scope>
    <source>
        <strain evidence="4">CGMCC 4.7042</strain>
    </source>
</reference>
<sequence length="999" mass="112690">MTAPRVLPLRVAPLPGESLDSWLEALGRRSGLSLPALMDILRLPRVLTTRLLVTGLEPDVLRNLERVTDLPEGRLDALVLDPNLPWGPQRQPRCCFCPKCLKEREGHWLLRWWLPWVFACTTHQVLLHDLCPRCHTAPRRHLPRGNHLHPPATCLRRIRSGPVCGTDLTTAPSTVLPAGHALLQAQHWIDDLLDRHDLAEAHTVFSDLNACTSWLQRAIRTTDLEDLGTAVVEGWMRQPPPSLQTRLQALSPAVRGIIAHIVRPVLAGTDAEAIDAIRRLRQQQPTASPAPRGMDFHQWRRLSAPAHRRFLRAADSDMRSLDRLRLRSATPHAGHPAVSSPLSTDRLRHVPQVLWPGWTVRLMPHAGIDEDYFRAMACALLLLPREPQRTPREVTDRLHPYLSGTMAVVLRRITRMHPDVLIALCRLADHLDEHQGAIDYQRRRDLVPPEPISYEAWKQLCFATGTQPGESLSQSAQTPRIVQAQRYLHHLLTGSDLADPAHPLAWQSARDRSRYLAFLPTLTLDQRHALHTHARALLDRLGIAEALTWEPPEQCAAGLSLPGRPLTDINLDALKHIVFAEQRTPREAARELGTTITHVRFGLERIGAEPQEWTSRHSPLASWRLRKRAQTILTAEFFEREYTQQGKALAQIAKEVDLPRGIVIEQANAVGLTIYYSRRPVPIDENWLREQYLTRKRSTYDIAQEIGTEDETVRRRLRRLGVPLRPQGVHSRTVITAKLDRSVPRDVRAAVEATLHGWLRLHRFQIAMAFPNLATASAYLACERKALTTQFKRLETDIGHTLYYRSVQTRPHRPTLRGHSLLQALARPQIQKLMNDALTPDQIRPQPDAASLAEAKAAARRRRPRGPLAPFDGIAVERIRIHQETLTLLNDLLSHADEESYGAQIHARTGLSQGTVSDQLRRLQRAGWLTSRPEDDVSWRTRAPATRGPGRRRTYHALTPEGRRAAEHELQQRSTQLTSLPAAAAGSEIGGMPHSAPIG</sequence>
<dbReference type="GeneID" id="40831003"/>
<evidence type="ECO:0000313" key="3">
    <source>
        <dbReference type="EMBL" id="SDM69825.1"/>
    </source>
</evidence>
<evidence type="ECO:0000259" key="2">
    <source>
        <dbReference type="Pfam" id="PF06527"/>
    </source>
</evidence>
<name>A0A1G9VD92_9ACTN</name>
<dbReference type="STRING" id="1196353.SAMN05444921_11230"/>
<proteinExistence type="predicted"/>
<feature type="compositionally biased region" description="Low complexity" evidence="1">
    <location>
        <begin position="847"/>
        <end position="856"/>
    </location>
</feature>
<dbReference type="OrthoDB" id="3874088at2"/>
<gene>
    <name evidence="3" type="ORF">SAMN05444921_11230</name>
</gene>
<dbReference type="Proteomes" id="UP000199063">
    <property type="component" value="Unassembled WGS sequence"/>
</dbReference>
<dbReference type="RefSeq" id="WP_093656227.1">
    <property type="nucleotide sequence ID" value="NZ_FNHI01000012.1"/>
</dbReference>
<dbReference type="Pfam" id="PF06527">
    <property type="entry name" value="TniQ"/>
    <property type="match status" value="1"/>
</dbReference>
<accession>A0A1G9VD92</accession>